<dbReference type="Pfam" id="PF02518">
    <property type="entry name" value="HATPase_c"/>
    <property type="match status" value="1"/>
</dbReference>
<dbReference type="InterPro" id="IPR013767">
    <property type="entry name" value="PAS_fold"/>
</dbReference>
<dbReference type="OrthoDB" id="9813151at2"/>
<dbReference type="CDD" id="cd00130">
    <property type="entry name" value="PAS"/>
    <property type="match status" value="1"/>
</dbReference>
<proteinExistence type="predicted"/>
<dbReference type="GO" id="GO:0005886">
    <property type="term" value="C:plasma membrane"/>
    <property type="evidence" value="ECO:0007669"/>
    <property type="project" value="UniProtKB-SubCell"/>
</dbReference>
<dbReference type="InterPro" id="IPR036097">
    <property type="entry name" value="HisK_dim/P_sf"/>
</dbReference>
<dbReference type="PRINTS" id="PR00344">
    <property type="entry name" value="BCTRLSENSOR"/>
</dbReference>
<organism evidence="13 14">
    <name type="scientific">Niallia circulans</name>
    <name type="common">Bacillus circulans</name>
    <dbReference type="NCBI Taxonomy" id="1397"/>
    <lineage>
        <taxon>Bacteria</taxon>
        <taxon>Bacillati</taxon>
        <taxon>Bacillota</taxon>
        <taxon>Bacilli</taxon>
        <taxon>Bacillales</taxon>
        <taxon>Bacillaceae</taxon>
        <taxon>Niallia</taxon>
    </lineage>
</organism>
<dbReference type="AlphaFoldDB" id="A0A0J1LC15"/>
<dbReference type="GO" id="GO:0045121">
    <property type="term" value="C:membrane raft"/>
    <property type="evidence" value="ECO:0007669"/>
    <property type="project" value="UniProtKB-SubCell"/>
</dbReference>
<dbReference type="PROSITE" id="PS50109">
    <property type="entry name" value="HIS_KIN"/>
    <property type="match status" value="1"/>
</dbReference>
<dbReference type="InterPro" id="IPR003661">
    <property type="entry name" value="HisK_dim/P_dom"/>
</dbReference>
<evidence type="ECO:0000256" key="11">
    <source>
        <dbReference type="ARBA" id="ARBA00023012"/>
    </source>
</evidence>
<dbReference type="Gene3D" id="3.30.450.20">
    <property type="entry name" value="PAS domain"/>
    <property type="match status" value="2"/>
</dbReference>
<comment type="subcellular location">
    <subcellularLocation>
        <location evidence="3">Cell membrane</location>
        <topology evidence="3">Multi-pass membrane protein</topology>
    </subcellularLocation>
    <subcellularLocation>
        <location evidence="2">Membrane raft</location>
        <topology evidence="2">Multi-pass membrane protein</topology>
    </subcellularLocation>
</comment>
<dbReference type="EMBL" id="LDPH01000008">
    <property type="protein sequence ID" value="KLV26465.1"/>
    <property type="molecule type" value="Genomic_DNA"/>
</dbReference>
<keyword evidence="6" id="KW-0597">Phosphoprotein</keyword>
<evidence type="ECO:0000313" key="14">
    <source>
        <dbReference type="Proteomes" id="UP000036045"/>
    </source>
</evidence>
<evidence type="ECO:0000256" key="2">
    <source>
        <dbReference type="ARBA" id="ARBA00004314"/>
    </source>
</evidence>
<accession>A0A0J1LC15</accession>
<dbReference type="GO" id="GO:0005524">
    <property type="term" value="F:ATP binding"/>
    <property type="evidence" value="ECO:0007669"/>
    <property type="project" value="UniProtKB-KW"/>
</dbReference>
<dbReference type="GO" id="GO:0016036">
    <property type="term" value="P:cellular response to phosphate starvation"/>
    <property type="evidence" value="ECO:0007669"/>
    <property type="project" value="TreeGrafter"/>
</dbReference>
<dbReference type="Pfam" id="PF16736">
    <property type="entry name" value="sCache_like"/>
    <property type="match status" value="1"/>
</dbReference>
<sequence length="584" mass="67580">MKSFKSRLMASVLFTIFIVFLFVAIFIESYNKKTFMDSFDSRLKREGTLIANQIMQNGEGLDINNRLLQEYSEALDIQITVMDETGEILFNEGELQTDTEYENRMQRLLSNEKAKAVTINGNPNFHFYQQKLTGEEGRLGYLLIGAKIEEIENAYQHINWIIFASFFLSLLVIYLIGYKLIYRYIRPIESATKVAVDLANGNYHARTYEDRVDETGVLSSSLNKVAKDMQEMVKAQEIQEDRLGTLIESISSGLLLIDSRGYINLINKSYKDMFFVRSADYLYKQYYKVIPYRQVMDLAEEIFMTEHKVIREMTLEIKNEKKSFQVYGVPIIGTNDRWMGILLVFNDITELKKLEQIRKDFVANVSHELKTPITSIKGFSETLLDGAMEDKETLEEFLRIILKESHRLQTLIQDLLDLSKLEQHHFALNKEEFNLVEILNKATKMLKGRAEAKNIKLFFPQANEIIQIEGDRSRLTQVFLNLITNAVIYTPNDGEITVYVVEKKRKIEVKIQDTGIGIEQEEIPRIFERFYRVDKARSRNSGGTGLGLAIVKHLVELHRGTIQVESKMGEGTTFTVILHKEFPF</sequence>
<keyword evidence="5" id="KW-1003">Cell membrane</keyword>
<dbReference type="InterPro" id="IPR000014">
    <property type="entry name" value="PAS"/>
</dbReference>
<dbReference type="SMART" id="SM00387">
    <property type="entry name" value="HATPase_c"/>
    <property type="match status" value="1"/>
</dbReference>
<keyword evidence="8" id="KW-0547">Nucleotide-binding</keyword>
<dbReference type="CDD" id="cd06225">
    <property type="entry name" value="HAMP"/>
    <property type="match status" value="1"/>
</dbReference>
<dbReference type="SMART" id="SM00304">
    <property type="entry name" value="HAMP"/>
    <property type="match status" value="1"/>
</dbReference>
<comment type="catalytic activity">
    <reaction evidence="1">
        <text>ATP + protein L-histidine = ADP + protein N-phospho-L-histidine.</text>
        <dbReference type="EC" id="2.7.13.3"/>
    </reaction>
</comment>
<dbReference type="Gene3D" id="1.10.287.130">
    <property type="match status" value="1"/>
</dbReference>
<dbReference type="SUPFAM" id="SSF55785">
    <property type="entry name" value="PYP-like sensor domain (PAS domain)"/>
    <property type="match status" value="1"/>
</dbReference>
<dbReference type="PANTHER" id="PTHR45453">
    <property type="entry name" value="PHOSPHATE REGULON SENSOR PROTEIN PHOR"/>
    <property type="match status" value="1"/>
</dbReference>
<evidence type="ECO:0000256" key="5">
    <source>
        <dbReference type="ARBA" id="ARBA00022475"/>
    </source>
</evidence>
<evidence type="ECO:0000256" key="9">
    <source>
        <dbReference type="ARBA" id="ARBA00022777"/>
    </source>
</evidence>
<dbReference type="PROSITE" id="PS50112">
    <property type="entry name" value="PAS"/>
    <property type="match status" value="1"/>
</dbReference>
<dbReference type="FunFam" id="3.30.565.10:FF:000023">
    <property type="entry name" value="PAS domain-containing sensor histidine kinase"/>
    <property type="match status" value="1"/>
</dbReference>
<dbReference type="Pfam" id="PF00989">
    <property type="entry name" value="PAS"/>
    <property type="match status" value="1"/>
</dbReference>
<reference evidence="13 14" key="1">
    <citation type="submission" date="2015-05" db="EMBL/GenBank/DDBJ databases">
        <title>Whole genome sequence and identification of bacterial endophytes from Costus igneus.</title>
        <authorList>
            <person name="Lee Y.P."/>
            <person name="Gan H.M."/>
            <person name="Eng W."/>
            <person name="Wheatley M.S."/>
            <person name="Caraballo A."/>
            <person name="Polter S."/>
            <person name="Savka M.A."/>
            <person name="Hudson A.O."/>
        </authorList>
    </citation>
    <scope>NUCLEOTIDE SEQUENCE [LARGE SCALE GENOMIC DNA]</scope>
    <source>
        <strain evidence="13 14">RIT379</strain>
    </source>
</reference>
<keyword evidence="12" id="KW-0472">Membrane</keyword>
<dbReference type="Proteomes" id="UP000036045">
    <property type="component" value="Unassembled WGS sequence"/>
</dbReference>
<evidence type="ECO:0000256" key="7">
    <source>
        <dbReference type="ARBA" id="ARBA00022679"/>
    </source>
</evidence>
<dbReference type="PROSITE" id="PS50885">
    <property type="entry name" value="HAMP"/>
    <property type="match status" value="1"/>
</dbReference>
<dbReference type="PATRIC" id="fig|1397.4.peg.5339"/>
<comment type="caution">
    <text evidence="13">The sequence shown here is derived from an EMBL/GenBank/DDBJ whole genome shotgun (WGS) entry which is preliminary data.</text>
</comment>
<dbReference type="CDD" id="cd00082">
    <property type="entry name" value="HisKA"/>
    <property type="match status" value="1"/>
</dbReference>
<dbReference type="EC" id="2.7.13.3" evidence="4"/>
<dbReference type="SMART" id="SM00388">
    <property type="entry name" value="HisKA"/>
    <property type="match status" value="1"/>
</dbReference>
<dbReference type="FunFam" id="1.10.287.130:FF:000001">
    <property type="entry name" value="Two-component sensor histidine kinase"/>
    <property type="match status" value="1"/>
</dbReference>
<dbReference type="InterPro" id="IPR036890">
    <property type="entry name" value="HATPase_C_sf"/>
</dbReference>
<gene>
    <name evidence="13" type="ORF">ABW02_10150</name>
</gene>
<keyword evidence="14" id="KW-1185">Reference proteome</keyword>
<keyword evidence="11" id="KW-0902">Two-component regulatory system</keyword>
<evidence type="ECO:0000256" key="6">
    <source>
        <dbReference type="ARBA" id="ARBA00022553"/>
    </source>
</evidence>
<evidence type="ECO:0000256" key="4">
    <source>
        <dbReference type="ARBA" id="ARBA00012438"/>
    </source>
</evidence>
<dbReference type="InterPro" id="IPR005467">
    <property type="entry name" value="His_kinase_dom"/>
</dbReference>
<evidence type="ECO:0000256" key="1">
    <source>
        <dbReference type="ARBA" id="ARBA00000085"/>
    </source>
</evidence>
<dbReference type="RefSeq" id="WP_047941885.1">
    <property type="nucleotide sequence ID" value="NZ_JABRVN010000113.1"/>
</dbReference>
<dbReference type="InterPro" id="IPR003660">
    <property type="entry name" value="HAMP_dom"/>
</dbReference>
<evidence type="ECO:0000256" key="12">
    <source>
        <dbReference type="ARBA" id="ARBA00023136"/>
    </source>
</evidence>
<dbReference type="SUPFAM" id="SSF55874">
    <property type="entry name" value="ATPase domain of HSP90 chaperone/DNA topoisomerase II/histidine kinase"/>
    <property type="match status" value="1"/>
</dbReference>
<dbReference type="InterPro" id="IPR050351">
    <property type="entry name" value="BphY/WalK/GraS-like"/>
</dbReference>
<evidence type="ECO:0000256" key="8">
    <source>
        <dbReference type="ARBA" id="ARBA00022741"/>
    </source>
</evidence>
<name>A0A0J1LC15_NIACI</name>
<keyword evidence="7" id="KW-0808">Transferase</keyword>
<dbReference type="NCBIfam" id="NF046044">
    <property type="entry name" value="PnpS"/>
    <property type="match status" value="1"/>
</dbReference>
<dbReference type="PANTHER" id="PTHR45453:SF1">
    <property type="entry name" value="PHOSPHATE REGULON SENSOR PROTEIN PHOR"/>
    <property type="match status" value="1"/>
</dbReference>
<evidence type="ECO:0000256" key="10">
    <source>
        <dbReference type="ARBA" id="ARBA00022840"/>
    </source>
</evidence>
<keyword evidence="9" id="KW-0418">Kinase</keyword>
<dbReference type="Pfam" id="PF00512">
    <property type="entry name" value="HisKA"/>
    <property type="match status" value="1"/>
</dbReference>
<dbReference type="SUPFAM" id="SSF158472">
    <property type="entry name" value="HAMP domain-like"/>
    <property type="match status" value="1"/>
</dbReference>
<keyword evidence="10" id="KW-0067">ATP-binding</keyword>
<dbReference type="InterPro" id="IPR035965">
    <property type="entry name" value="PAS-like_dom_sf"/>
</dbReference>
<evidence type="ECO:0000313" key="13">
    <source>
        <dbReference type="EMBL" id="KLV26465.1"/>
    </source>
</evidence>
<dbReference type="InterPro" id="IPR004358">
    <property type="entry name" value="Sig_transdc_His_kin-like_C"/>
</dbReference>
<dbReference type="GO" id="GO:0004721">
    <property type="term" value="F:phosphoprotein phosphatase activity"/>
    <property type="evidence" value="ECO:0007669"/>
    <property type="project" value="TreeGrafter"/>
</dbReference>
<protein>
    <recommendedName>
        <fullName evidence="4">histidine kinase</fullName>
        <ecNumber evidence="4">2.7.13.3</ecNumber>
    </recommendedName>
</protein>
<evidence type="ECO:0000256" key="3">
    <source>
        <dbReference type="ARBA" id="ARBA00004651"/>
    </source>
</evidence>
<dbReference type="SUPFAM" id="SSF47384">
    <property type="entry name" value="Homodimeric domain of signal transducing histidine kinase"/>
    <property type="match status" value="1"/>
</dbReference>
<dbReference type="Gene3D" id="3.30.565.10">
    <property type="entry name" value="Histidine kinase-like ATPase, C-terminal domain"/>
    <property type="match status" value="1"/>
</dbReference>
<dbReference type="Gene3D" id="1.10.8.500">
    <property type="entry name" value="HAMP domain in histidine kinase"/>
    <property type="match status" value="1"/>
</dbReference>
<dbReference type="NCBIfam" id="TIGR00229">
    <property type="entry name" value="sensory_box"/>
    <property type="match status" value="1"/>
</dbReference>
<dbReference type="CDD" id="cd00075">
    <property type="entry name" value="HATPase"/>
    <property type="match status" value="1"/>
</dbReference>
<dbReference type="InterPro" id="IPR031967">
    <property type="entry name" value="PhoR_single_Cache-like_dom"/>
</dbReference>
<dbReference type="GO" id="GO:0000155">
    <property type="term" value="F:phosphorelay sensor kinase activity"/>
    <property type="evidence" value="ECO:0007669"/>
    <property type="project" value="InterPro"/>
</dbReference>
<dbReference type="InterPro" id="IPR003594">
    <property type="entry name" value="HATPase_dom"/>
</dbReference>
<dbReference type="GO" id="GO:0006355">
    <property type="term" value="P:regulation of DNA-templated transcription"/>
    <property type="evidence" value="ECO:0007669"/>
    <property type="project" value="InterPro"/>
</dbReference>